<keyword evidence="2" id="KW-1185">Reference proteome</keyword>
<name>A0ABU4VLB5_9ACTN</name>
<reference evidence="1 2" key="1">
    <citation type="submission" date="2023-11" db="EMBL/GenBank/DDBJ databases">
        <authorList>
            <person name="Xu M."/>
            <person name="Jiang T."/>
        </authorList>
    </citation>
    <scope>NUCLEOTIDE SEQUENCE [LARGE SCALE GENOMIC DNA]</scope>
    <source>
        <strain evidence="1 2">SD</strain>
    </source>
</reference>
<protein>
    <submittedName>
        <fullName evidence="1">Uncharacterized protein</fullName>
    </submittedName>
</protein>
<proteinExistence type="predicted"/>
<organism evidence="1 2">
    <name type="scientific">Patulibacter brassicae</name>
    <dbReference type="NCBI Taxonomy" id="1705717"/>
    <lineage>
        <taxon>Bacteria</taxon>
        <taxon>Bacillati</taxon>
        <taxon>Actinomycetota</taxon>
        <taxon>Thermoleophilia</taxon>
        <taxon>Solirubrobacterales</taxon>
        <taxon>Patulibacteraceae</taxon>
        <taxon>Patulibacter</taxon>
    </lineage>
</organism>
<dbReference type="EMBL" id="JAXAVX010000003">
    <property type="protein sequence ID" value="MDX8151565.1"/>
    <property type="molecule type" value="Genomic_DNA"/>
</dbReference>
<accession>A0ABU4VLB5</accession>
<comment type="caution">
    <text evidence="1">The sequence shown here is derived from an EMBL/GenBank/DDBJ whole genome shotgun (WGS) entry which is preliminary data.</text>
</comment>
<evidence type="ECO:0000313" key="1">
    <source>
        <dbReference type="EMBL" id="MDX8151565.1"/>
    </source>
</evidence>
<dbReference type="Proteomes" id="UP001277761">
    <property type="component" value="Unassembled WGS sequence"/>
</dbReference>
<sequence length="97" mass="10603">MSDFEVRRDEFAMWVVRQRRTLAPVCRHIRRDDAVRSAVRCAARTGGGRVRVVLADGQHAVRAVPAEAPAVAAPVGPRLLVDRHTGELLDAPWLAAG</sequence>
<evidence type="ECO:0000313" key="2">
    <source>
        <dbReference type="Proteomes" id="UP001277761"/>
    </source>
</evidence>
<gene>
    <name evidence="1" type="ORF">SK069_08185</name>
</gene>
<dbReference type="RefSeq" id="WP_319953720.1">
    <property type="nucleotide sequence ID" value="NZ_JAXAVX010000003.1"/>
</dbReference>